<sequence>ISSHLFTLIKTIKFLCLKLRVFFQMNLLQNQRRKPKVWAFNRASEWWDVVVPGFTDAQWLQNFRMSEQTFIYLCNKLCPALERQHTTFCHFAFSLNKLPLKKRVAIALWKLATGSEYRSVGHLFGVSIKTVCSCVQEFCAAAKTVLVPEQIRLPDEDRFREIAMYIKNRWGLPQCVGAIDGCHIPIIAPQHYHTVYFNRKGWHSIILQAVVDGKGIFWNLFAGLSGNSHDARVFRLSALSELASRGNLFPPHIRNIGTVATGYYILGDSAYSLLDWLLKPFPDTGRLTSEQQFFNKKMCSAGVVVENAFGRLKGRWRCRLKRNDCNVELVKSMVLTCCALHNLCENHGESFETSLDLPDAEAAALQPGQGLPRDLDEGRRVRDALMEDSFRLTN</sequence>
<dbReference type="GeneTree" id="ENSGT00940000163250"/>
<comment type="similarity">
    <text evidence="3">Belongs to the HARBI1 family.</text>
</comment>
<dbReference type="GO" id="GO:0005634">
    <property type="term" value="C:nucleus"/>
    <property type="evidence" value="ECO:0007669"/>
    <property type="project" value="UniProtKB-SubCell"/>
</dbReference>
<name>A0A3Q3FP78_KRYMA</name>
<comment type="subcellular location">
    <subcellularLocation>
        <location evidence="2">Nucleus</location>
    </subcellularLocation>
</comment>
<evidence type="ECO:0000256" key="6">
    <source>
        <dbReference type="ARBA" id="ARBA00022801"/>
    </source>
</evidence>
<dbReference type="AlphaFoldDB" id="A0A3Q3FP78"/>
<dbReference type="GO" id="GO:0046872">
    <property type="term" value="F:metal ion binding"/>
    <property type="evidence" value="ECO:0007669"/>
    <property type="project" value="UniProtKB-KW"/>
</dbReference>
<dbReference type="Ensembl" id="ENSKMAT00000014695.1">
    <property type="protein sequence ID" value="ENSKMAP00000014482.1"/>
    <property type="gene ID" value="ENSKMAG00000010869.1"/>
</dbReference>
<dbReference type="OMA" id="ENETHPE"/>
<evidence type="ECO:0000256" key="1">
    <source>
        <dbReference type="ARBA" id="ARBA00001968"/>
    </source>
</evidence>
<evidence type="ECO:0000259" key="8">
    <source>
        <dbReference type="Pfam" id="PF13359"/>
    </source>
</evidence>
<keyword evidence="10" id="KW-1185">Reference proteome</keyword>
<dbReference type="PANTHER" id="PTHR22930:SF236">
    <property type="entry name" value="PROTEIN ALP1-LIKE-RELATED"/>
    <property type="match status" value="1"/>
</dbReference>
<evidence type="ECO:0000256" key="4">
    <source>
        <dbReference type="ARBA" id="ARBA00022722"/>
    </source>
</evidence>
<keyword evidence="5" id="KW-0479">Metal-binding</keyword>
<dbReference type="Pfam" id="PF13359">
    <property type="entry name" value="DDE_Tnp_4"/>
    <property type="match status" value="1"/>
</dbReference>
<organism evidence="9 10">
    <name type="scientific">Kryptolebias marmoratus</name>
    <name type="common">Mangrove killifish</name>
    <name type="synonym">Rivulus marmoratus</name>
    <dbReference type="NCBI Taxonomy" id="37003"/>
    <lineage>
        <taxon>Eukaryota</taxon>
        <taxon>Metazoa</taxon>
        <taxon>Chordata</taxon>
        <taxon>Craniata</taxon>
        <taxon>Vertebrata</taxon>
        <taxon>Euteleostomi</taxon>
        <taxon>Actinopterygii</taxon>
        <taxon>Neopterygii</taxon>
        <taxon>Teleostei</taxon>
        <taxon>Neoteleostei</taxon>
        <taxon>Acanthomorphata</taxon>
        <taxon>Ovalentaria</taxon>
        <taxon>Atherinomorphae</taxon>
        <taxon>Cyprinodontiformes</taxon>
        <taxon>Rivulidae</taxon>
        <taxon>Kryptolebias</taxon>
    </lineage>
</organism>
<evidence type="ECO:0000256" key="5">
    <source>
        <dbReference type="ARBA" id="ARBA00022723"/>
    </source>
</evidence>
<dbReference type="GO" id="GO:0004518">
    <property type="term" value="F:nuclease activity"/>
    <property type="evidence" value="ECO:0007669"/>
    <property type="project" value="UniProtKB-KW"/>
</dbReference>
<accession>A0A3Q3FP78</accession>
<evidence type="ECO:0000256" key="7">
    <source>
        <dbReference type="ARBA" id="ARBA00023242"/>
    </source>
</evidence>
<feature type="domain" description="DDE Tnp4" evidence="8">
    <location>
        <begin position="179"/>
        <end position="342"/>
    </location>
</feature>
<dbReference type="GO" id="GO:0016787">
    <property type="term" value="F:hydrolase activity"/>
    <property type="evidence" value="ECO:0007669"/>
    <property type="project" value="UniProtKB-KW"/>
</dbReference>
<evidence type="ECO:0000313" key="10">
    <source>
        <dbReference type="Proteomes" id="UP000264800"/>
    </source>
</evidence>
<evidence type="ECO:0000313" key="9">
    <source>
        <dbReference type="Ensembl" id="ENSKMAP00000014482.1"/>
    </source>
</evidence>
<comment type="cofactor">
    <cofactor evidence="1">
        <name>a divalent metal cation</name>
        <dbReference type="ChEBI" id="CHEBI:60240"/>
    </cofactor>
</comment>
<protein>
    <recommendedName>
        <fullName evidence="8">DDE Tnp4 domain-containing protein</fullName>
    </recommendedName>
</protein>
<keyword evidence="6" id="KW-0378">Hydrolase</keyword>
<reference evidence="9" key="2">
    <citation type="submission" date="2025-09" db="UniProtKB">
        <authorList>
            <consortium name="Ensembl"/>
        </authorList>
    </citation>
    <scope>IDENTIFICATION</scope>
</reference>
<reference evidence="9" key="1">
    <citation type="submission" date="2025-08" db="UniProtKB">
        <authorList>
            <consortium name="Ensembl"/>
        </authorList>
    </citation>
    <scope>IDENTIFICATION</scope>
</reference>
<keyword evidence="7" id="KW-0539">Nucleus</keyword>
<proteinExistence type="inferred from homology"/>
<keyword evidence="4" id="KW-0540">Nuclease</keyword>
<dbReference type="Proteomes" id="UP000264800">
    <property type="component" value="Unplaced"/>
</dbReference>
<dbReference type="PANTHER" id="PTHR22930">
    <property type="match status" value="1"/>
</dbReference>
<dbReference type="InterPro" id="IPR027806">
    <property type="entry name" value="HARBI1_dom"/>
</dbReference>
<dbReference type="InterPro" id="IPR045249">
    <property type="entry name" value="HARBI1-like"/>
</dbReference>
<evidence type="ECO:0000256" key="2">
    <source>
        <dbReference type="ARBA" id="ARBA00004123"/>
    </source>
</evidence>
<evidence type="ECO:0000256" key="3">
    <source>
        <dbReference type="ARBA" id="ARBA00006958"/>
    </source>
</evidence>